<comment type="catalytic activity">
    <reaction evidence="15 16">
        <text>a ubiquinone + NADH + 5 H(+)(in) = a ubiquinol + NAD(+) + 4 H(+)(out)</text>
        <dbReference type="Rhea" id="RHEA:29091"/>
        <dbReference type="Rhea" id="RHEA-COMP:9565"/>
        <dbReference type="Rhea" id="RHEA-COMP:9566"/>
        <dbReference type="ChEBI" id="CHEBI:15378"/>
        <dbReference type="ChEBI" id="CHEBI:16389"/>
        <dbReference type="ChEBI" id="CHEBI:17976"/>
        <dbReference type="ChEBI" id="CHEBI:57540"/>
        <dbReference type="ChEBI" id="CHEBI:57945"/>
        <dbReference type="EC" id="7.1.1.2"/>
    </reaction>
</comment>
<dbReference type="GO" id="GO:0031966">
    <property type="term" value="C:mitochondrial membrane"/>
    <property type="evidence" value="ECO:0007669"/>
    <property type="project" value="UniProtKB-SubCell"/>
</dbReference>
<evidence type="ECO:0000259" key="17">
    <source>
        <dbReference type="Pfam" id="PF00361"/>
    </source>
</evidence>
<dbReference type="AlphaFoldDB" id="A0A7D6W4F9"/>
<dbReference type="InterPro" id="IPR001750">
    <property type="entry name" value="ND/Mrp_TM"/>
</dbReference>
<feature type="transmembrane region" description="Helical" evidence="16">
    <location>
        <begin position="7"/>
        <end position="35"/>
    </location>
</feature>
<evidence type="ECO:0000256" key="16">
    <source>
        <dbReference type="RuleBase" id="RU003297"/>
    </source>
</evidence>
<comment type="similarity">
    <text evidence="2 16">Belongs to the complex I subunit 4 family.</text>
</comment>
<dbReference type="GO" id="GO:0048039">
    <property type="term" value="F:ubiquinone binding"/>
    <property type="evidence" value="ECO:0007669"/>
    <property type="project" value="TreeGrafter"/>
</dbReference>
<dbReference type="GO" id="GO:0042773">
    <property type="term" value="P:ATP synthesis coupled electron transport"/>
    <property type="evidence" value="ECO:0007669"/>
    <property type="project" value="InterPro"/>
</dbReference>
<evidence type="ECO:0000256" key="10">
    <source>
        <dbReference type="ARBA" id="ARBA00022989"/>
    </source>
</evidence>
<dbReference type="PRINTS" id="PR01437">
    <property type="entry name" value="NUOXDRDTASE4"/>
</dbReference>
<feature type="transmembrane region" description="Helical" evidence="16">
    <location>
        <begin position="170"/>
        <end position="188"/>
    </location>
</feature>
<evidence type="ECO:0000256" key="2">
    <source>
        <dbReference type="ARBA" id="ARBA00009025"/>
    </source>
</evidence>
<keyword evidence="10 16" id="KW-1133">Transmembrane helix</keyword>
<keyword evidence="8" id="KW-1278">Translocase</keyword>
<dbReference type="GO" id="GO:0015990">
    <property type="term" value="P:electron transport coupled proton transport"/>
    <property type="evidence" value="ECO:0007669"/>
    <property type="project" value="TreeGrafter"/>
</dbReference>
<feature type="transmembrane region" description="Helical" evidence="16">
    <location>
        <begin position="291"/>
        <end position="317"/>
    </location>
</feature>
<keyword evidence="13 16" id="KW-0496">Mitochondrion</keyword>
<keyword evidence="9 16" id="KW-0249">Electron transport</keyword>
<feature type="transmembrane region" description="Helical" evidence="16">
    <location>
        <begin position="200"/>
        <end position="219"/>
    </location>
</feature>
<evidence type="ECO:0000256" key="8">
    <source>
        <dbReference type="ARBA" id="ARBA00022967"/>
    </source>
</evidence>
<organism evidence="18">
    <name type="scientific">Bathyomphalus contortus</name>
    <dbReference type="NCBI Taxonomy" id="419017"/>
    <lineage>
        <taxon>Eukaryota</taxon>
        <taxon>Metazoa</taxon>
        <taxon>Spiralia</taxon>
        <taxon>Lophotrochozoa</taxon>
        <taxon>Mollusca</taxon>
        <taxon>Gastropoda</taxon>
        <taxon>Heterobranchia</taxon>
        <taxon>Euthyneura</taxon>
        <taxon>Panpulmonata</taxon>
        <taxon>Hygrophila</taxon>
        <taxon>Lymnaeoidea</taxon>
        <taxon>Planorbidae</taxon>
        <taxon>Bathyomphalus</taxon>
    </lineage>
</organism>
<keyword evidence="14 16" id="KW-0472">Membrane</keyword>
<dbReference type="EC" id="7.1.1.2" evidence="3 16"/>
<comment type="subcellular location">
    <subcellularLocation>
        <location evidence="1 16">Mitochondrion membrane</location>
        <topology evidence="1 16">Multi-pass membrane protein</topology>
    </subcellularLocation>
</comment>
<keyword evidence="6 16" id="KW-0679">Respiratory chain</keyword>
<comment type="function">
    <text evidence="16">Core subunit of the mitochondrial membrane respiratory chain NADH dehydrogenase (Complex I) which catalyzes electron transfer from NADH through the respiratory chain, using ubiquinone as an electron acceptor. Essential for the catalytic activity and assembly of complex I.</text>
</comment>
<evidence type="ECO:0000256" key="14">
    <source>
        <dbReference type="ARBA" id="ARBA00023136"/>
    </source>
</evidence>
<evidence type="ECO:0000256" key="9">
    <source>
        <dbReference type="ARBA" id="ARBA00022982"/>
    </source>
</evidence>
<protein>
    <recommendedName>
        <fullName evidence="4 16">NADH-ubiquinone oxidoreductase chain 4</fullName>
        <ecNumber evidence="3 16">7.1.1.2</ecNumber>
    </recommendedName>
</protein>
<evidence type="ECO:0000313" key="18">
    <source>
        <dbReference type="EMBL" id="QLY89836.1"/>
    </source>
</evidence>
<sequence>MFLMFFLILFSTFSLIFMNSWISVFLVMVGIFLLSMINLNQMFDYSVFYLFSLSTMNNLMIFLSVMLCVLAIISTPDNKKSFFLVSISFLMFFLLMVFSVGNVMLFYIFFEATLIPTLMLVSYWGYQPERLQAGSYMMLYTVCASLPLLIILLYICIDQNNMMMIFPMKFYTNFLMILMVYLAFLVKLPMYSVHLWLPKAHVEASLAGSMLLAGILLKLGGYGLIKMNMLFDIGGSKSLILLAIISFSFWGGLLAAFMCLKQIDMKSFVAYSSVSHMSLVILGILCDSTWGLFSVLITMFAHGFCSSALFCMTYYTYTKFYSRSIMHISGIISIYPKMSLLWFIFCCANMAAPPSLNLLGEMFIAPVVYSMSGIFLVLMGFMVFVSGFYNMYLYTVMNHGSSSMYAIPSSPMKGYQMTAMLSHFLPMLLLVKMDLFY</sequence>
<evidence type="ECO:0000256" key="6">
    <source>
        <dbReference type="ARBA" id="ARBA00022660"/>
    </source>
</evidence>
<evidence type="ECO:0000256" key="5">
    <source>
        <dbReference type="ARBA" id="ARBA00022448"/>
    </source>
</evidence>
<feature type="domain" description="NADH:quinone oxidoreductase/Mrp antiporter transmembrane" evidence="17">
    <location>
        <begin position="102"/>
        <end position="382"/>
    </location>
</feature>
<feature type="transmembrane region" description="Helical" evidence="16">
    <location>
        <begin position="82"/>
        <end position="100"/>
    </location>
</feature>
<evidence type="ECO:0000256" key="1">
    <source>
        <dbReference type="ARBA" id="ARBA00004225"/>
    </source>
</evidence>
<feature type="transmembrane region" description="Helical" evidence="16">
    <location>
        <begin position="138"/>
        <end position="155"/>
    </location>
</feature>
<feature type="transmembrane region" description="Helical" evidence="16">
    <location>
        <begin position="47"/>
        <end position="73"/>
    </location>
</feature>
<evidence type="ECO:0000256" key="13">
    <source>
        <dbReference type="ARBA" id="ARBA00023128"/>
    </source>
</evidence>
<dbReference type="PANTHER" id="PTHR43507">
    <property type="entry name" value="NADH-UBIQUINONE OXIDOREDUCTASE CHAIN 4"/>
    <property type="match status" value="1"/>
</dbReference>
<evidence type="ECO:0000256" key="3">
    <source>
        <dbReference type="ARBA" id="ARBA00012944"/>
    </source>
</evidence>
<gene>
    <name evidence="18" type="primary">ND4</name>
</gene>
<keyword evidence="7 16" id="KW-0812">Transmembrane</keyword>
<accession>A0A7D6W4F9</accession>
<keyword evidence="11 16" id="KW-0520">NAD</keyword>
<feature type="transmembrane region" description="Helical" evidence="16">
    <location>
        <begin position="338"/>
        <end position="356"/>
    </location>
</feature>
<geneLocation type="mitochondrion" evidence="18"/>
<keyword evidence="5 16" id="KW-0813">Transport</keyword>
<dbReference type="GO" id="GO:0008137">
    <property type="term" value="F:NADH dehydrogenase (ubiquinone) activity"/>
    <property type="evidence" value="ECO:0007669"/>
    <property type="project" value="UniProtKB-UniRule"/>
</dbReference>
<reference evidence="18" key="1">
    <citation type="submission" date="2020-06" db="EMBL/GenBank/DDBJ databases">
        <title>DNAmark Project.</title>
        <authorList>
            <person name="Leerhoei F."/>
        </authorList>
    </citation>
    <scope>NUCLEOTIDE SEQUENCE</scope>
    <source>
        <strain evidence="18">DM1239</strain>
    </source>
</reference>
<dbReference type="InterPro" id="IPR003918">
    <property type="entry name" value="NADH_UbQ_OxRdtase"/>
</dbReference>
<evidence type="ECO:0000256" key="7">
    <source>
        <dbReference type="ARBA" id="ARBA00022692"/>
    </source>
</evidence>
<dbReference type="EMBL" id="MT628573">
    <property type="protein sequence ID" value="QLY89836.1"/>
    <property type="molecule type" value="Genomic_DNA"/>
</dbReference>
<feature type="transmembrane region" description="Helical" evidence="16">
    <location>
        <begin position="368"/>
        <end position="393"/>
    </location>
</feature>
<evidence type="ECO:0000256" key="4">
    <source>
        <dbReference type="ARBA" id="ARBA00021006"/>
    </source>
</evidence>
<evidence type="ECO:0000256" key="11">
    <source>
        <dbReference type="ARBA" id="ARBA00023027"/>
    </source>
</evidence>
<dbReference type="GO" id="GO:0003954">
    <property type="term" value="F:NADH dehydrogenase activity"/>
    <property type="evidence" value="ECO:0007669"/>
    <property type="project" value="TreeGrafter"/>
</dbReference>
<feature type="transmembrane region" description="Helical" evidence="16">
    <location>
        <begin position="239"/>
        <end position="260"/>
    </location>
</feature>
<dbReference type="PANTHER" id="PTHR43507:SF20">
    <property type="entry name" value="NADH-UBIQUINONE OXIDOREDUCTASE CHAIN 4"/>
    <property type="match status" value="1"/>
</dbReference>
<keyword evidence="12 16" id="KW-0830">Ubiquinone</keyword>
<dbReference type="Pfam" id="PF00361">
    <property type="entry name" value="Proton_antipo_M"/>
    <property type="match status" value="1"/>
</dbReference>
<evidence type="ECO:0000256" key="12">
    <source>
        <dbReference type="ARBA" id="ARBA00023075"/>
    </source>
</evidence>
<feature type="transmembrane region" description="Helical" evidence="16">
    <location>
        <begin position="106"/>
        <end position="126"/>
    </location>
</feature>
<proteinExistence type="inferred from homology"/>
<name>A0A7D6W4F9_9GAST</name>
<evidence type="ECO:0000256" key="15">
    <source>
        <dbReference type="ARBA" id="ARBA00049551"/>
    </source>
</evidence>